<reference evidence="7" key="1">
    <citation type="submission" date="2020-12" db="EMBL/GenBank/DDBJ databases">
        <title>Metabolic potential, ecology and presence of endohyphal bacteria is reflected in genomic diversity of Mucoromycotina.</title>
        <authorList>
            <person name="Muszewska A."/>
            <person name="Okrasinska A."/>
            <person name="Steczkiewicz K."/>
            <person name="Drgas O."/>
            <person name="Orlowska M."/>
            <person name="Perlinska-Lenart U."/>
            <person name="Aleksandrzak-Piekarczyk T."/>
            <person name="Szatraj K."/>
            <person name="Zielenkiewicz U."/>
            <person name="Pilsyk S."/>
            <person name="Malc E."/>
            <person name="Mieczkowski P."/>
            <person name="Kruszewska J.S."/>
            <person name="Biernat P."/>
            <person name="Pawlowska J."/>
        </authorList>
    </citation>
    <scope>NUCLEOTIDE SEQUENCE</scope>
    <source>
        <strain evidence="7">WA0000067209</strain>
    </source>
</reference>
<dbReference type="Pfam" id="PF00789">
    <property type="entry name" value="UBX"/>
    <property type="match status" value="1"/>
</dbReference>
<gene>
    <name evidence="7" type="ORF">INT43_003716</name>
</gene>
<feature type="region of interest" description="Disordered" evidence="4">
    <location>
        <begin position="303"/>
        <end position="345"/>
    </location>
</feature>
<feature type="domain" description="UBX" evidence="6">
    <location>
        <begin position="386"/>
        <end position="464"/>
    </location>
</feature>
<dbReference type="InterPro" id="IPR029071">
    <property type="entry name" value="Ubiquitin-like_domsf"/>
</dbReference>
<organism evidence="7 8">
    <name type="scientific">Mortierella isabellina</name>
    <name type="common">Filamentous fungus</name>
    <name type="synonym">Umbelopsis isabellina</name>
    <dbReference type="NCBI Taxonomy" id="91625"/>
    <lineage>
        <taxon>Eukaryota</taxon>
        <taxon>Fungi</taxon>
        <taxon>Fungi incertae sedis</taxon>
        <taxon>Mucoromycota</taxon>
        <taxon>Mucoromycotina</taxon>
        <taxon>Umbelopsidomycetes</taxon>
        <taxon>Umbelopsidales</taxon>
        <taxon>Umbelopsidaceae</taxon>
        <taxon>Umbelopsis</taxon>
    </lineage>
</organism>
<evidence type="ECO:0000259" key="6">
    <source>
        <dbReference type="PROSITE" id="PS50033"/>
    </source>
</evidence>
<evidence type="ECO:0000256" key="3">
    <source>
        <dbReference type="ARBA" id="ARBA00023054"/>
    </source>
</evidence>
<evidence type="ECO:0000256" key="2">
    <source>
        <dbReference type="ARBA" id="ARBA00022824"/>
    </source>
</evidence>
<evidence type="ECO:0000313" key="8">
    <source>
        <dbReference type="Proteomes" id="UP000654370"/>
    </source>
</evidence>
<evidence type="ECO:0000256" key="4">
    <source>
        <dbReference type="SAM" id="MobiDB-lite"/>
    </source>
</evidence>
<keyword evidence="8" id="KW-1185">Reference proteome</keyword>
<dbReference type="InterPro" id="IPR050730">
    <property type="entry name" value="UBX_domain-protein"/>
</dbReference>
<feature type="region of interest" description="Disordered" evidence="4">
    <location>
        <begin position="60"/>
        <end position="93"/>
    </location>
</feature>
<comment type="caution">
    <text evidence="7">The sequence shown here is derived from an EMBL/GenBank/DDBJ whole genome shotgun (WGS) entry which is preliminary data.</text>
</comment>
<keyword evidence="5" id="KW-1133">Transmembrane helix</keyword>
<dbReference type="InterPro" id="IPR049483">
    <property type="entry name" value="FAF1_2-like_UAS"/>
</dbReference>
<keyword evidence="5" id="KW-0812">Transmembrane</keyword>
<dbReference type="PANTHER" id="PTHR23322:SF1">
    <property type="entry name" value="FAS-ASSOCIATED FACTOR 2"/>
    <property type="match status" value="1"/>
</dbReference>
<dbReference type="SMART" id="SM00594">
    <property type="entry name" value="UAS"/>
    <property type="match status" value="1"/>
</dbReference>
<dbReference type="EMBL" id="JAEPQZ010000006">
    <property type="protein sequence ID" value="KAG2179929.1"/>
    <property type="molecule type" value="Genomic_DNA"/>
</dbReference>
<feature type="transmembrane region" description="Helical" evidence="5">
    <location>
        <begin position="102"/>
        <end position="123"/>
    </location>
</feature>
<dbReference type="Gene3D" id="3.10.20.90">
    <property type="entry name" value="Phosphatidylinositol 3-kinase Catalytic Subunit, Chain A, domain 1"/>
    <property type="match status" value="1"/>
</dbReference>
<dbReference type="CDD" id="cd01767">
    <property type="entry name" value="UBX"/>
    <property type="match status" value="1"/>
</dbReference>
<dbReference type="PROSITE" id="PS50033">
    <property type="entry name" value="UBX"/>
    <property type="match status" value="1"/>
</dbReference>
<dbReference type="Proteomes" id="UP000654370">
    <property type="component" value="Unassembled WGS sequence"/>
</dbReference>
<dbReference type="InterPro" id="IPR009060">
    <property type="entry name" value="UBA-like_sf"/>
</dbReference>
<dbReference type="SMART" id="SM00166">
    <property type="entry name" value="UBX"/>
    <property type="match status" value="1"/>
</dbReference>
<dbReference type="Pfam" id="PF14555">
    <property type="entry name" value="UBA_4"/>
    <property type="match status" value="1"/>
</dbReference>
<dbReference type="SUPFAM" id="SSF46934">
    <property type="entry name" value="UBA-like"/>
    <property type="match status" value="1"/>
</dbReference>
<dbReference type="Gene3D" id="1.10.8.10">
    <property type="entry name" value="DNA helicase RuvA subunit, C-terminal domain"/>
    <property type="match status" value="1"/>
</dbReference>
<evidence type="ECO:0000313" key="7">
    <source>
        <dbReference type="EMBL" id="KAG2179929.1"/>
    </source>
</evidence>
<accession>A0A8H7PUW4</accession>
<dbReference type="AlphaFoldDB" id="A0A8H7PUW4"/>
<keyword evidence="2" id="KW-0256">Endoplasmic reticulum</keyword>
<dbReference type="OrthoDB" id="1026733at2759"/>
<sequence length="492" mass="56255">MDTLDSLTSEQKDTLEQFQSVTQIDDLDDALIRLTRYNWNLEQAVQSVFDGSAAVESATASREKLEEEVAASTSSETTPLTSHEAGQPSVPYRPHARNNRRWGILSFLAWPFGLAWNITWAMLSFATRYFSRQSITGGNRRTPLSQQRQDPQATAARFLREFEDQFGNTHVEFYAGGYSQALENAKRNLNFLMVVLQSDEHDDTTAFSRDTLTSGELINYLRENNIITWGGNVRETEGYQVSTTLQATTYPFVAIITLQRPGGSLTATPKMTVVDRIEGLNNAATVIRRLGNAKERYGPALERMRREREERDMERSLRDEQDRAYQESLKADQEKERKAQLAREEAARAEEQARLAELEKEQLAQKKEEYRYYLCNQFTEEPDVNHPGGIAKLSFRLPDGSRVIRRFKAEDTIETLYQFVEIYPLLRDGSATSSYTQPPSNYSHKFQFTIMTPYPRTVFQASSLPIKEQSVLWPSATLVVDLLEEDEEVEEA</sequence>
<comment type="subcellular location">
    <subcellularLocation>
        <location evidence="1">Endoplasmic reticulum</location>
    </subcellularLocation>
</comment>
<name>A0A8H7PUW4_MORIS</name>
<dbReference type="InterPro" id="IPR036249">
    <property type="entry name" value="Thioredoxin-like_sf"/>
</dbReference>
<dbReference type="Pfam" id="PF21021">
    <property type="entry name" value="FAF1"/>
    <property type="match status" value="1"/>
</dbReference>
<dbReference type="GO" id="GO:0036503">
    <property type="term" value="P:ERAD pathway"/>
    <property type="evidence" value="ECO:0007669"/>
    <property type="project" value="TreeGrafter"/>
</dbReference>
<evidence type="ECO:0000256" key="1">
    <source>
        <dbReference type="ARBA" id="ARBA00004240"/>
    </source>
</evidence>
<dbReference type="InterPro" id="IPR006577">
    <property type="entry name" value="UAS"/>
</dbReference>
<dbReference type="GO" id="GO:0043130">
    <property type="term" value="F:ubiquitin binding"/>
    <property type="evidence" value="ECO:0007669"/>
    <property type="project" value="TreeGrafter"/>
</dbReference>
<keyword evidence="3" id="KW-0175">Coiled coil</keyword>
<dbReference type="GO" id="GO:0005783">
    <property type="term" value="C:endoplasmic reticulum"/>
    <property type="evidence" value="ECO:0007669"/>
    <property type="project" value="UniProtKB-SubCell"/>
</dbReference>
<keyword evidence="5" id="KW-0472">Membrane</keyword>
<dbReference type="PANTHER" id="PTHR23322">
    <property type="entry name" value="FAS-ASSOCIATED PROTEIN"/>
    <property type="match status" value="1"/>
</dbReference>
<dbReference type="SUPFAM" id="SSF52833">
    <property type="entry name" value="Thioredoxin-like"/>
    <property type="match status" value="1"/>
</dbReference>
<dbReference type="Gene3D" id="3.40.30.10">
    <property type="entry name" value="Glutaredoxin"/>
    <property type="match status" value="1"/>
</dbReference>
<evidence type="ECO:0000256" key="5">
    <source>
        <dbReference type="SAM" id="Phobius"/>
    </source>
</evidence>
<dbReference type="SUPFAM" id="SSF54236">
    <property type="entry name" value="Ubiquitin-like"/>
    <property type="match status" value="1"/>
</dbReference>
<protein>
    <recommendedName>
        <fullName evidence="6">UBX domain-containing protein</fullName>
    </recommendedName>
</protein>
<proteinExistence type="predicted"/>
<dbReference type="InterPro" id="IPR001012">
    <property type="entry name" value="UBX_dom"/>
</dbReference>